<dbReference type="EMBL" id="SRXV01000001">
    <property type="protein sequence ID" value="TGY94796.1"/>
    <property type="molecule type" value="Genomic_DNA"/>
</dbReference>
<comment type="catalytic activity">
    <reaction evidence="10">
        <text>4-CDP-2-C-methyl-D-erythritol + ATP = 4-CDP-2-C-methyl-D-erythritol 2-phosphate + ADP + H(+)</text>
        <dbReference type="Rhea" id="RHEA:18437"/>
        <dbReference type="ChEBI" id="CHEBI:15378"/>
        <dbReference type="ChEBI" id="CHEBI:30616"/>
        <dbReference type="ChEBI" id="CHEBI:57823"/>
        <dbReference type="ChEBI" id="CHEBI:57919"/>
        <dbReference type="ChEBI" id="CHEBI:456216"/>
        <dbReference type="EC" id="2.7.1.148"/>
    </reaction>
</comment>
<dbReference type="InterPro" id="IPR014721">
    <property type="entry name" value="Ribsml_uS5_D2-typ_fold_subgr"/>
</dbReference>
<accession>A0A4S2HFG5</accession>
<dbReference type="RefSeq" id="WP_135943992.1">
    <property type="nucleotide sequence ID" value="NZ_BMEI01000001.1"/>
</dbReference>
<sequence length="295" mass="30302">MTGQAIREFAPAKVNLSLNVGPLQADGYHPVDSLVVFADWGDVIFAEPAPEGLHLSVSGAHAAALESEAENLVLKAAYALRAAAGRPELSARIVLEKALPVAAGLGGGSADAAATLRALCHLWELDFGARQLAEIGSVLGSDVPACVYSRPLLMRGRGERVSPLLAWPDLHGVVVNPGVPVATGPVFAAYDKTEPQALVPGAMPIAGHGDAAVTLTAALKNDLQTPAIAMVPEIGTVLDALEGLPGCRVARMSGSGASCFGLFDDEPDARTAADEVAAQNPSWLVQPVKFASALV</sequence>
<evidence type="ECO:0000256" key="4">
    <source>
        <dbReference type="ARBA" id="ARBA00022679"/>
    </source>
</evidence>
<comment type="caution">
    <text evidence="13">The sequence shown here is derived from an EMBL/GenBank/DDBJ whole genome shotgun (WGS) entry which is preliminary data.</text>
</comment>
<name>A0A4S2HFG5_9PROT</name>
<comment type="similarity">
    <text evidence="1 10">Belongs to the GHMP kinase family. IspE subfamily.</text>
</comment>
<feature type="binding site" evidence="10">
    <location>
        <begin position="100"/>
        <end position="110"/>
    </location>
    <ligand>
        <name>ATP</name>
        <dbReference type="ChEBI" id="CHEBI:30616"/>
    </ligand>
</feature>
<organism evidence="13 14">
    <name type="scientific">Marinicauda pacifica</name>
    <dbReference type="NCBI Taxonomy" id="1133559"/>
    <lineage>
        <taxon>Bacteria</taxon>
        <taxon>Pseudomonadati</taxon>
        <taxon>Pseudomonadota</taxon>
        <taxon>Alphaproteobacteria</taxon>
        <taxon>Maricaulales</taxon>
        <taxon>Maricaulaceae</taxon>
        <taxon>Marinicauda</taxon>
    </lineage>
</organism>
<dbReference type="UniPathway" id="UPA00056">
    <property type="reaction ID" value="UER00094"/>
</dbReference>
<keyword evidence="5 10" id="KW-0547">Nucleotide-binding</keyword>
<feature type="domain" description="GHMP kinase C-terminal" evidence="12">
    <location>
        <begin position="221"/>
        <end position="279"/>
    </location>
</feature>
<evidence type="ECO:0000256" key="1">
    <source>
        <dbReference type="ARBA" id="ARBA00009684"/>
    </source>
</evidence>
<dbReference type="Proteomes" id="UP000305451">
    <property type="component" value="Unassembled WGS sequence"/>
</dbReference>
<keyword evidence="7 10" id="KW-0067">ATP-binding</keyword>
<protein>
    <recommendedName>
        <fullName evidence="3 10">4-diphosphocytidyl-2-C-methyl-D-erythritol kinase</fullName>
        <shortName evidence="10">CMK</shortName>
        <ecNumber evidence="2 10">2.7.1.148</ecNumber>
    </recommendedName>
    <alternativeName>
        <fullName evidence="9 10">4-(cytidine-5'-diphospho)-2-C-methyl-D-erythritol kinase</fullName>
    </alternativeName>
</protein>
<dbReference type="GO" id="GO:0005524">
    <property type="term" value="F:ATP binding"/>
    <property type="evidence" value="ECO:0007669"/>
    <property type="project" value="UniProtKB-UniRule"/>
</dbReference>
<evidence type="ECO:0000259" key="11">
    <source>
        <dbReference type="Pfam" id="PF00288"/>
    </source>
</evidence>
<feature type="active site" evidence="10">
    <location>
        <position position="13"/>
    </location>
</feature>
<dbReference type="GO" id="GO:0016114">
    <property type="term" value="P:terpenoid biosynthetic process"/>
    <property type="evidence" value="ECO:0007669"/>
    <property type="project" value="UniProtKB-UniRule"/>
</dbReference>
<evidence type="ECO:0000256" key="5">
    <source>
        <dbReference type="ARBA" id="ARBA00022741"/>
    </source>
</evidence>
<comment type="pathway">
    <text evidence="10">Isoprenoid biosynthesis; isopentenyl diphosphate biosynthesis via DXP pathway; isopentenyl diphosphate from 1-deoxy-D-xylulose 5-phosphate: step 3/6.</text>
</comment>
<proteinExistence type="inferred from homology"/>
<dbReference type="SUPFAM" id="SSF55060">
    <property type="entry name" value="GHMP Kinase, C-terminal domain"/>
    <property type="match status" value="1"/>
</dbReference>
<keyword evidence="14" id="KW-1185">Reference proteome</keyword>
<dbReference type="InterPro" id="IPR036554">
    <property type="entry name" value="GHMP_kinase_C_sf"/>
</dbReference>
<reference evidence="13 14" key="1">
    <citation type="journal article" date="2013" name="Int. J. Syst. Evol. Microbiol.">
        <title>Marinicauda pacifica gen. nov., sp. nov., a prosthecate alphaproteobacterium of the family Hyphomonadaceae isolated from deep seawater.</title>
        <authorList>
            <person name="Zhang X.Y."/>
            <person name="Li G.W."/>
            <person name="Wang C.S."/>
            <person name="Zhang Y.J."/>
            <person name="Xu X.W."/>
            <person name="Li H."/>
            <person name="Liu A."/>
            <person name="Liu C."/>
            <person name="Xie B.B."/>
            <person name="Qin Q.L."/>
            <person name="Xu Z."/>
            <person name="Chen X.L."/>
            <person name="Zhou B.C."/>
            <person name="Zhang Y.Z."/>
        </authorList>
    </citation>
    <scope>NUCLEOTIDE SEQUENCE [LARGE SCALE GENOMIC DNA]</scope>
    <source>
        <strain evidence="13 14">P-1 km-3</strain>
    </source>
</reference>
<dbReference type="AlphaFoldDB" id="A0A4S2HFG5"/>
<dbReference type="NCBIfam" id="TIGR00154">
    <property type="entry name" value="ispE"/>
    <property type="match status" value="1"/>
</dbReference>
<dbReference type="InterPro" id="IPR013750">
    <property type="entry name" value="GHMP_kinase_C_dom"/>
</dbReference>
<comment type="function">
    <text evidence="10">Catalyzes the phosphorylation of the position 2 hydroxy group of 4-diphosphocytidyl-2C-methyl-D-erythritol.</text>
</comment>
<feature type="active site" evidence="10">
    <location>
        <position position="142"/>
    </location>
</feature>
<dbReference type="NCBIfam" id="NF011202">
    <property type="entry name" value="PRK14608.1"/>
    <property type="match status" value="1"/>
</dbReference>
<evidence type="ECO:0000256" key="6">
    <source>
        <dbReference type="ARBA" id="ARBA00022777"/>
    </source>
</evidence>
<evidence type="ECO:0000256" key="2">
    <source>
        <dbReference type="ARBA" id="ARBA00012052"/>
    </source>
</evidence>
<evidence type="ECO:0000313" key="14">
    <source>
        <dbReference type="Proteomes" id="UP000305451"/>
    </source>
</evidence>
<evidence type="ECO:0000256" key="3">
    <source>
        <dbReference type="ARBA" id="ARBA00017473"/>
    </source>
</evidence>
<keyword evidence="4 10" id="KW-0808">Transferase</keyword>
<evidence type="ECO:0000313" key="13">
    <source>
        <dbReference type="EMBL" id="TGY94796.1"/>
    </source>
</evidence>
<dbReference type="InterPro" id="IPR006204">
    <property type="entry name" value="GHMP_kinase_N_dom"/>
</dbReference>
<evidence type="ECO:0000256" key="8">
    <source>
        <dbReference type="ARBA" id="ARBA00023229"/>
    </source>
</evidence>
<gene>
    <name evidence="10" type="primary">ispE</name>
    <name evidence="13" type="ORF">E5162_05915</name>
</gene>
<keyword evidence="8 10" id="KW-0414">Isoprene biosynthesis</keyword>
<evidence type="ECO:0000256" key="10">
    <source>
        <dbReference type="HAMAP-Rule" id="MF_00061"/>
    </source>
</evidence>
<dbReference type="PANTHER" id="PTHR43527">
    <property type="entry name" value="4-DIPHOSPHOCYTIDYL-2-C-METHYL-D-ERYTHRITOL KINASE, CHLOROPLASTIC"/>
    <property type="match status" value="1"/>
</dbReference>
<dbReference type="PIRSF" id="PIRSF010376">
    <property type="entry name" value="IspE"/>
    <property type="match status" value="1"/>
</dbReference>
<dbReference type="Gene3D" id="3.30.230.10">
    <property type="match status" value="1"/>
</dbReference>
<dbReference type="Pfam" id="PF00288">
    <property type="entry name" value="GHMP_kinases_N"/>
    <property type="match status" value="1"/>
</dbReference>
<evidence type="ECO:0000256" key="9">
    <source>
        <dbReference type="ARBA" id="ARBA00032554"/>
    </source>
</evidence>
<dbReference type="EC" id="2.7.1.148" evidence="2 10"/>
<keyword evidence="6 10" id="KW-0418">Kinase</keyword>
<dbReference type="Pfam" id="PF08544">
    <property type="entry name" value="GHMP_kinases_C"/>
    <property type="match status" value="1"/>
</dbReference>
<dbReference type="OrthoDB" id="9809438at2"/>
<dbReference type="GO" id="GO:0050515">
    <property type="term" value="F:4-(cytidine 5'-diphospho)-2-C-methyl-D-erythritol kinase activity"/>
    <property type="evidence" value="ECO:0007669"/>
    <property type="project" value="UniProtKB-UniRule"/>
</dbReference>
<dbReference type="HAMAP" id="MF_00061">
    <property type="entry name" value="IspE"/>
    <property type="match status" value="1"/>
</dbReference>
<dbReference type="InterPro" id="IPR004424">
    <property type="entry name" value="IspE"/>
</dbReference>
<dbReference type="SUPFAM" id="SSF54211">
    <property type="entry name" value="Ribosomal protein S5 domain 2-like"/>
    <property type="match status" value="1"/>
</dbReference>
<dbReference type="Gene3D" id="3.30.70.890">
    <property type="entry name" value="GHMP kinase, C-terminal domain"/>
    <property type="match status" value="1"/>
</dbReference>
<feature type="domain" description="GHMP kinase N-terminal" evidence="11">
    <location>
        <begin position="71"/>
        <end position="149"/>
    </location>
</feature>
<dbReference type="PANTHER" id="PTHR43527:SF2">
    <property type="entry name" value="4-DIPHOSPHOCYTIDYL-2-C-METHYL-D-ERYTHRITOL KINASE, CHLOROPLASTIC"/>
    <property type="match status" value="1"/>
</dbReference>
<dbReference type="GO" id="GO:0019288">
    <property type="term" value="P:isopentenyl diphosphate biosynthetic process, methylerythritol 4-phosphate pathway"/>
    <property type="evidence" value="ECO:0007669"/>
    <property type="project" value="UniProtKB-UniRule"/>
</dbReference>
<evidence type="ECO:0000259" key="12">
    <source>
        <dbReference type="Pfam" id="PF08544"/>
    </source>
</evidence>
<dbReference type="InterPro" id="IPR020568">
    <property type="entry name" value="Ribosomal_Su5_D2-typ_SF"/>
</dbReference>
<evidence type="ECO:0000256" key="7">
    <source>
        <dbReference type="ARBA" id="ARBA00022840"/>
    </source>
</evidence>